<comment type="caution">
    <text evidence="1">The sequence shown here is derived from an EMBL/GenBank/DDBJ whole genome shotgun (WGS) entry which is preliminary data.</text>
</comment>
<protein>
    <submittedName>
        <fullName evidence="1">Uncharacterized protein</fullName>
    </submittedName>
</protein>
<evidence type="ECO:0000313" key="1">
    <source>
        <dbReference type="EMBL" id="KAJ3140905.1"/>
    </source>
</evidence>
<dbReference type="AlphaFoldDB" id="A0AAD5TA22"/>
<evidence type="ECO:0000313" key="2">
    <source>
        <dbReference type="Proteomes" id="UP001211907"/>
    </source>
</evidence>
<dbReference type="EMBL" id="JADGJH010000040">
    <property type="protein sequence ID" value="KAJ3140905.1"/>
    <property type="molecule type" value="Genomic_DNA"/>
</dbReference>
<dbReference type="Proteomes" id="UP001211907">
    <property type="component" value="Unassembled WGS sequence"/>
</dbReference>
<name>A0AAD5TA22_9FUNG</name>
<sequence>MTNLTAESRAHIFKTFFSPPPSPSLTSLPLSPAVSQTNSTGEKRLLSAEITSEILHNIAVNECIGLNFADIVTLVSESVNFSVHSLPSSSKNTVNVTVQSLRDAIAKVSAQTRRIGAHGVVVNDGVSAVAPAIGFGNVGGLDGVKEFLLESLFWGGELEAAVPQVFATKGILLYGP</sequence>
<proteinExistence type="predicted"/>
<gene>
    <name evidence="1" type="ORF">HK100_008269</name>
</gene>
<accession>A0AAD5TA22</accession>
<keyword evidence="2" id="KW-1185">Reference proteome</keyword>
<organism evidence="1 2">
    <name type="scientific">Physocladia obscura</name>
    <dbReference type="NCBI Taxonomy" id="109957"/>
    <lineage>
        <taxon>Eukaryota</taxon>
        <taxon>Fungi</taxon>
        <taxon>Fungi incertae sedis</taxon>
        <taxon>Chytridiomycota</taxon>
        <taxon>Chytridiomycota incertae sedis</taxon>
        <taxon>Chytridiomycetes</taxon>
        <taxon>Chytridiales</taxon>
        <taxon>Chytriomycetaceae</taxon>
        <taxon>Physocladia</taxon>
    </lineage>
</organism>
<reference evidence="1" key="1">
    <citation type="submission" date="2020-05" db="EMBL/GenBank/DDBJ databases">
        <title>Phylogenomic resolution of chytrid fungi.</title>
        <authorList>
            <person name="Stajich J.E."/>
            <person name="Amses K."/>
            <person name="Simmons R."/>
            <person name="Seto K."/>
            <person name="Myers J."/>
            <person name="Bonds A."/>
            <person name="Quandt C.A."/>
            <person name="Barry K."/>
            <person name="Liu P."/>
            <person name="Grigoriev I."/>
            <person name="Longcore J.E."/>
            <person name="James T.Y."/>
        </authorList>
    </citation>
    <scope>NUCLEOTIDE SEQUENCE</scope>
    <source>
        <strain evidence="1">JEL0513</strain>
    </source>
</reference>
<feature type="non-terminal residue" evidence="1">
    <location>
        <position position="176"/>
    </location>
</feature>